<dbReference type="EMBL" id="PVEM01000006">
    <property type="protein sequence ID" value="PTD07718.1"/>
    <property type="molecule type" value="Genomic_DNA"/>
</dbReference>
<feature type="domain" description="Rhodopsin" evidence="7">
    <location>
        <begin position="9"/>
        <end position="191"/>
    </location>
</feature>
<dbReference type="OMA" id="ACAKTSI"/>
<dbReference type="PANTHER" id="PTHR33048">
    <property type="entry name" value="PTH11-LIKE INTEGRAL MEMBRANE PROTEIN (AFU_ORTHOLOGUE AFUA_5G11245)"/>
    <property type="match status" value="1"/>
</dbReference>
<feature type="transmembrane region" description="Helical" evidence="6">
    <location>
        <begin position="128"/>
        <end position="148"/>
    </location>
</feature>
<name>A0A2T4GVZ8_FUSCU</name>
<dbReference type="InterPro" id="IPR049326">
    <property type="entry name" value="Rhodopsin_dom_fungi"/>
</dbReference>
<keyword evidence="4 6" id="KW-0472">Membrane</keyword>
<feature type="transmembrane region" description="Helical" evidence="6">
    <location>
        <begin position="90"/>
        <end position="116"/>
    </location>
</feature>
<evidence type="ECO:0000256" key="6">
    <source>
        <dbReference type="SAM" id="Phobius"/>
    </source>
</evidence>
<dbReference type="AlphaFoldDB" id="A0A2T4GVZ8"/>
<dbReference type="PROSITE" id="PS51257">
    <property type="entry name" value="PROKAR_LIPOPROTEIN"/>
    <property type="match status" value="1"/>
</dbReference>
<dbReference type="Proteomes" id="UP000241587">
    <property type="component" value="Unassembled WGS sequence"/>
</dbReference>
<dbReference type="Proteomes" id="UP000663297">
    <property type="component" value="Chromosome 1"/>
</dbReference>
<accession>A0A2T4GVZ8</accession>
<protein>
    <recommendedName>
        <fullName evidence="7">Rhodopsin domain-containing protein</fullName>
    </recommendedName>
</protein>
<reference evidence="8 10" key="1">
    <citation type="submission" date="2018-02" db="EMBL/GenBank/DDBJ databases">
        <title>Fusarium culmorum secondary metabolites in fungal-bacterial-plant interactions.</title>
        <authorList>
            <person name="Schmidt R."/>
        </authorList>
    </citation>
    <scope>NUCLEOTIDE SEQUENCE [LARGE SCALE GENOMIC DNA]</scope>
    <source>
        <strain evidence="8 10">PV</strain>
    </source>
</reference>
<feature type="transmembrane region" description="Helical" evidence="6">
    <location>
        <begin position="168"/>
        <end position="186"/>
    </location>
</feature>
<comment type="similarity">
    <text evidence="5">Belongs to the SAT4 family.</text>
</comment>
<feature type="transmembrane region" description="Helical" evidence="6">
    <location>
        <begin position="12"/>
        <end position="33"/>
    </location>
</feature>
<keyword evidence="2 6" id="KW-0812">Transmembrane</keyword>
<dbReference type="Pfam" id="PF20684">
    <property type="entry name" value="Fung_rhodopsin"/>
    <property type="match status" value="1"/>
</dbReference>
<evidence type="ECO:0000313" key="9">
    <source>
        <dbReference type="EMBL" id="QPC59564.1"/>
    </source>
</evidence>
<sequence length="276" mass="30750">MKMLIIVQNIFVWQILFIAGLACAKTSILLFFLRIFPGPKFRRMVWSTLAFNTITTIVLLVVQLTVGRIVELVWDREDLAASMDKYKKPIIIILAHCAVDFCVDAWMLVLPMTQLYNLGLRTDKKVRVMCMFGIGIFLTVVSLVRLVLQAKVVPNPSETDSKLQSTVVWANVELNVGFVVAVMAPIRQLFQLIVAGGKPGDETTTNRSRSRTATFVDRSLVRIKDVDEEQLVIQDVGNLCGTTLATSSSRGTTKRHDGDDVELSHLGIINDGKAQK</sequence>
<evidence type="ECO:0000256" key="5">
    <source>
        <dbReference type="ARBA" id="ARBA00038359"/>
    </source>
</evidence>
<gene>
    <name evidence="8" type="ORF">FCULG_00005968</name>
    <name evidence="9" type="ORF">HYE67_001795</name>
</gene>
<dbReference type="GO" id="GO:0016020">
    <property type="term" value="C:membrane"/>
    <property type="evidence" value="ECO:0007669"/>
    <property type="project" value="UniProtKB-SubCell"/>
</dbReference>
<evidence type="ECO:0000256" key="4">
    <source>
        <dbReference type="ARBA" id="ARBA00023136"/>
    </source>
</evidence>
<proteinExistence type="inferred from homology"/>
<evidence type="ECO:0000256" key="1">
    <source>
        <dbReference type="ARBA" id="ARBA00004141"/>
    </source>
</evidence>
<keyword evidence="3 6" id="KW-1133">Transmembrane helix</keyword>
<evidence type="ECO:0000256" key="3">
    <source>
        <dbReference type="ARBA" id="ARBA00022989"/>
    </source>
</evidence>
<feature type="transmembrane region" description="Helical" evidence="6">
    <location>
        <begin position="45"/>
        <end position="70"/>
    </location>
</feature>
<dbReference type="EMBL" id="CP064747">
    <property type="protein sequence ID" value="QPC59564.1"/>
    <property type="molecule type" value="Genomic_DNA"/>
</dbReference>
<dbReference type="PANTHER" id="PTHR33048:SF143">
    <property type="entry name" value="EXTRACELLULAR MEMBRANE PROTEIN CFEM DOMAIN-CONTAINING PROTEIN-RELATED"/>
    <property type="match status" value="1"/>
</dbReference>
<evidence type="ECO:0000313" key="8">
    <source>
        <dbReference type="EMBL" id="PTD07718.1"/>
    </source>
</evidence>
<dbReference type="OrthoDB" id="2496787at2759"/>
<comment type="subcellular location">
    <subcellularLocation>
        <location evidence="1">Membrane</location>
        <topology evidence="1">Multi-pass membrane protein</topology>
    </subcellularLocation>
</comment>
<evidence type="ECO:0000313" key="10">
    <source>
        <dbReference type="Proteomes" id="UP000241587"/>
    </source>
</evidence>
<keyword evidence="10" id="KW-1185">Reference proteome</keyword>
<organism evidence="8 10">
    <name type="scientific">Fusarium culmorum</name>
    <dbReference type="NCBI Taxonomy" id="5516"/>
    <lineage>
        <taxon>Eukaryota</taxon>
        <taxon>Fungi</taxon>
        <taxon>Dikarya</taxon>
        <taxon>Ascomycota</taxon>
        <taxon>Pezizomycotina</taxon>
        <taxon>Sordariomycetes</taxon>
        <taxon>Hypocreomycetidae</taxon>
        <taxon>Hypocreales</taxon>
        <taxon>Nectriaceae</taxon>
        <taxon>Fusarium</taxon>
    </lineage>
</organism>
<reference evidence="9" key="2">
    <citation type="submission" date="2020-11" db="EMBL/GenBank/DDBJ databases">
        <title>The chromosome-scale genome resource for two endophytic Fusarium species: F. culmorum and F. pseudograminearum.</title>
        <authorList>
            <person name="Yuan Z."/>
        </authorList>
    </citation>
    <scope>NUCLEOTIDE SEQUENCE</scope>
    <source>
        <strain evidence="9">Class2-1B</strain>
    </source>
</reference>
<evidence type="ECO:0000256" key="2">
    <source>
        <dbReference type="ARBA" id="ARBA00022692"/>
    </source>
</evidence>
<dbReference type="InterPro" id="IPR052337">
    <property type="entry name" value="SAT4-like"/>
</dbReference>
<evidence type="ECO:0000259" key="7">
    <source>
        <dbReference type="Pfam" id="PF20684"/>
    </source>
</evidence>